<feature type="compositionally biased region" description="Low complexity" evidence="1">
    <location>
        <begin position="37"/>
        <end position="51"/>
    </location>
</feature>
<organism evidence="2 3">
    <name type="scientific">Kockovaella imperatae</name>
    <dbReference type="NCBI Taxonomy" id="4999"/>
    <lineage>
        <taxon>Eukaryota</taxon>
        <taxon>Fungi</taxon>
        <taxon>Dikarya</taxon>
        <taxon>Basidiomycota</taxon>
        <taxon>Agaricomycotina</taxon>
        <taxon>Tremellomycetes</taxon>
        <taxon>Tremellales</taxon>
        <taxon>Cuniculitremaceae</taxon>
        <taxon>Kockovaella</taxon>
    </lineage>
</organism>
<dbReference type="Proteomes" id="UP000193218">
    <property type="component" value="Unassembled WGS sequence"/>
</dbReference>
<protein>
    <submittedName>
        <fullName evidence="2">Uncharacterized protein</fullName>
    </submittedName>
</protein>
<feature type="region of interest" description="Disordered" evidence="1">
    <location>
        <begin position="28"/>
        <end position="111"/>
    </location>
</feature>
<dbReference type="AlphaFoldDB" id="A0A1Y1UBQ6"/>
<gene>
    <name evidence="2" type="ORF">BD324DRAFT_632813</name>
</gene>
<dbReference type="EMBL" id="NBSH01000011">
    <property type="protein sequence ID" value="ORX35432.1"/>
    <property type="molecule type" value="Genomic_DNA"/>
</dbReference>
<feature type="compositionally biased region" description="Low complexity" evidence="1">
    <location>
        <begin position="70"/>
        <end position="82"/>
    </location>
</feature>
<dbReference type="InterPro" id="IPR043519">
    <property type="entry name" value="NT_sf"/>
</dbReference>
<name>A0A1Y1UBQ6_9TREE</name>
<feature type="compositionally biased region" description="Polar residues" evidence="1">
    <location>
        <begin position="85"/>
        <end position="101"/>
    </location>
</feature>
<accession>A0A1Y1UBQ6</accession>
<evidence type="ECO:0000313" key="3">
    <source>
        <dbReference type="Proteomes" id="UP000193218"/>
    </source>
</evidence>
<dbReference type="Gene3D" id="3.30.460.10">
    <property type="entry name" value="Beta Polymerase, domain 2"/>
    <property type="match status" value="1"/>
</dbReference>
<proteinExistence type="predicted"/>
<dbReference type="OrthoDB" id="21330at2759"/>
<dbReference type="RefSeq" id="XP_021869622.1">
    <property type="nucleotide sequence ID" value="XM_022016562.1"/>
</dbReference>
<dbReference type="GeneID" id="33558371"/>
<evidence type="ECO:0000256" key="1">
    <source>
        <dbReference type="SAM" id="MobiDB-lite"/>
    </source>
</evidence>
<evidence type="ECO:0000313" key="2">
    <source>
        <dbReference type="EMBL" id="ORX35432.1"/>
    </source>
</evidence>
<keyword evidence="3" id="KW-1185">Reference proteome</keyword>
<sequence>MLKTALRAINKTSFESRASQIYWARPLSSSSSLWVTRPKSSASSSESTRPPRSVEEARSQAWYLEDEPSPSRSSAPESSSRRQPVFTTFDPSRTTSDSEVQPIQPLDPSAPDWLRPLHDFMTSEQAAEVLESHTVVFMPTIRSPSVRPDEEIRGEGSPGPLWDWVVAGVVKGTGKGVVGRADRAVRRWLRDNPSIGKVETFSNSNDRRSSGKFPRIPEDSDWSLICLPNRKLCINLFTAEGREHWDLEELWTGQSKLKIKRAPEAEEQVSSFFETRATYDSRRLW</sequence>
<comment type="caution">
    <text evidence="2">The sequence shown here is derived from an EMBL/GenBank/DDBJ whole genome shotgun (WGS) entry which is preliminary data.</text>
</comment>
<dbReference type="InParanoid" id="A0A1Y1UBQ6"/>
<reference evidence="2 3" key="1">
    <citation type="submission" date="2017-03" db="EMBL/GenBank/DDBJ databases">
        <title>Widespread Adenine N6-methylation of Active Genes in Fungi.</title>
        <authorList>
            <consortium name="DOE Joint Genome Institute"/>
            <person name="Mondo S.J."/>
            <person name="Dannebaum R.O."/>
            <person name="Kuo R.C."/>
            <person name="Louie K.B."/>
            <person name="Bewick A.J."/>
            <person name="Labutti K."/>
            <person name="Haridas S."/>
            <person name="Kuo A."/>
            <person name="Salamov A."/>
            <person name="Ahrendt S.R."/>
            <person name="Lau R."/>
            <person name="Bowen B.P."/>
            <person name="Lipzen A."/>
            <person name="Sullivan W."/>
            <person name="Andreopoulos W.B."/>
            <person name="Clum A."/>
            <person name="Lindquist E."/>
            <person name="Daum C."/>
            <person name="Northen T.R."/>
            <person name="Ramamoorthy G."/>
            <person name="Schmitz R.J."/>
            <person name="Gryganskyi A."/>
            <person name="Culley D."/>
            <person name="Magnuson J."/>
            <person name="James T.Y."/>
            <person name="O'Malley M.A."/>
            <person name="Stajich J.E."/>
            <person name="Spatafora J.W."/>
            <person name="Visel A."/>
            <person name="Grigoriev I.V."/>
        </authorList>
    </citation>
    <scope>NUCLEOTIDE SEQUENCE [LARGE SCALE GENOMIC DNA]</scope>
    <source>
        <strain evidence="2 3">NRRL Y-17943</strain>
    </source>
</reference>